<dbReference type="InterPro" id="IPR011043">
    <property type="entry name" value="Gal_Oxase/kelch_b-propeller"/>
</dbReference>
<evidence type="ECO:0000313" key="1">
    <source>
        <dbReference type="EMBL" id="ETO18835.1"/>
    </source>
</evidence>
<protein>
    <recommendedName>
        <fullName evidence="3">Kelch motif family protein</fullName>
    </recommendedName>
</protein>
<evidence type="ECO:0008006" key="3">
    <source>
        <dbReference type="Google" id="ProtNLM"/>
    </source>
</evidence>
<dbReference type="AlphaFoldDB" id="X6MXS6"/>
<comment type="caution">
    <text evidence="1">The sequence shown here is derived from an EMBL/GenBank/DDBJ whole genome shotgun (WGS) entry which is preliminary data.</text>
</comment>
<dbReference type="Gene3D" id="2.120.10.80">
    <property type="entry name" value="Kelch-type beta propeller"/>
    <property type="match status" value="1"/>
</dbReference>
<proteinExistence type="predicted"/>
<keyword evidence="2" id="KW-1185">Reference proteome</keyword>
<dbReference type="SUPFAM" id="SSF50965">
    <property type="entry name" value="Galactose oxidase, central domain"/>
    <property type="match status" value="1"/>
</dbReference>
<organism evidence="1 2">
    <name type="scientific">Reticulomyxa filosa</name>
    <dbReference type="NCBI Taxonomy" id="46433"/>
    <lineage>
        <taxon>Eukaryota</taxon>
        <taxon>Sar</taxon>
        <taxon>Rhizaria</taxon>
        <taxon>Retaria</taxon>
        <taxon>Foraminifera</taxon>
        <taxon>Monothalamids</taxon>
        <taxon>Reticulomyxidae</taxon>
        <taxon>Reticulomyxa</taxon>
    </lineage>
</organism>
<reference evidence="1 2" key="1">
    <citation type="journal article" date="2013" name="Curr. Biol.">
        <title>The Genome of the Foraminiferan Reticulomyxa filosa.</title>
        <authorList>
            <person name="Glockner G."/>
            <person name="Hulsmann N."/>
            <person name="Schleicher M."/>
            <person name="Noegel A.A."/>
            <person name="Eichinger L."/>
            <person name="Gallinger C."/>
            <person name="Pawlowski J."/>
            <person name="Sierra R."/>
            <person name="Euteneuer U."/>
            <person name="Pillet L."/>
            <person name="Moustafa A."/>
            <person name="Platzer M."/>
            <person name="Groth M."/>
            <person name="Szafranski K."/>
            <person name="Schliwa M."/>
        </authorList>
    </citation>
    <scope>NUCLEOTIDE SEQUENCE [LARGE SCALE GENOMIC DNA]</scope>
</reference>
<sequence length="376" mass="43115">MQQRKILSAIKTMVGVFDTFGALPGTFDHSQCVAYESEILICGGANENSCYSFHTVKNEYKRICSYPDEIRLNKHCVVKIAENADGIRLLSFGGANKHTLYMDYVSIWSDDQDENATKKKNSYNVIGKSRNNLEKVRGVIGGSKNHLLFIAYSPDNIDVLELNTLQCLKQKTLPVEDVNTIVSPCLVLKRWDGLEVANEKKSEMLLFSGKTGLSITYDEDTNDFAFDNVRVCTTIRSIIRYAYVCVNDNILFFGGQNSGDKVSRAVYKYSMSANTWMHFEHVCSRVLYDSVAVVSADNVDIHMFGRSVDYNFDTTPTEDKDCNFDITEHIMTKVHEWMKQPTEYEKQWIKHEEEIQELEEIKQNFDEIQHDFPKKN</sequence>
<gene>
    <name evidence="1" type="ORF">RFI_18408</name>
</gene>
<dbReference type="EMBL" id="ASPP01014346">
    <property type="protein sequence ID" value="ETO18835.1"/>
    <property type="molecule type" value="Genomic_DNA"/>
</dbReference>
<evidence type="ECO:0000313" key="2">
    <source>
        <dbReference type="Proteomes" id="UP000023152"/>
    </source>
</evidence>
<accession>X6MXS6</accession>
<name>X6MXS6_RETFI</name>
<dbReference type="InterPro" id="IPR015915">
    <property type="entry name" value="Kelch-typ_b-propeller"/>
</dbReference>
<dbReference type="OrthoDB" id="432528at2759"/>
<dbReference type="Proteomes" id="UP000023152">
    <property type="component" value="Unassembled WGS sequence"/>
</dbReference>